<feature type="transmembrane region" description="Helical" evidence="12">
    <location>
        <begin position="30"/>
        <end position="50"/>
    </location>
</feature>
<keyword evidence="3 12" id="KW-0444">Lipid biosynthesis</keyword>
<name>A0A2Z2KZ19_9BACL</name>
<feature type="active site" evidence="12">
    <location>
        <position position="402"/>
    </location>
</feature>
<dbReference type="InterPro" id="IPR025202">
    <property type="entry name" value="PLD-like_dom"/>
</dbReference>
<evidence type="ECO:0000256" key="12">
    <source>
        <dbReference type="HAMAP-Rule" id="MF_01916"/>
    </source>
</evidence>
<evidence type="ECO:0000256" key="5">
    <source>
        <dbReference type="ARBA" id="ARBA00022692"/>
    </source>
</evidence>
<evidence type="ECO:0000256" key="6">
    <source>
        <dbReference type="ARBA" id="ARBA00022737"/>
    </source>
</evidence>
<evidence type="ECO:0000256" key="8">
    <source>
        <dbReference type="ARBA" id="ARBA00023098"/>
    </source>
</evidence>
<feature type="active site" evidence="12">
    <location>
        <position position="219"/>
    </location>
</feature>
<dbReference type="GO" id="GO:0008808">
    <property type="term" value="F:cardiolipin synthase activity"/>
    <property type="evidence" value="ECO:0007669"/>
    <property type="project" value="UniProtKB-UniRule"/>
</dbReference>
<keyword evidence="6" id="KW-0677">Repeat</keyword>
<evidence type="ECO:0000259" key="14">
    <source>
        <dbReference type="PROSITE" id="PS50035"/>
    </source>
</evidence>
<dbReference type="RefSeq" id="WP_087920027.1">
    <property type="nucleotide sequence ID" value="NZ_CP021780.1"/>
</dbReference>
<dbReference type="OrthoDB" id="9762009at2"/>
<dbReference type="GO" id="GO:0005886">
    <property type="term" value="C:plasma membrane"/>
    <property type="evidence" value="ECO:0007669"/>
    <property type="project" value="UniProtKB-SubCell"/>
</dbReference>
<protein>
    <recommendedName>
        <fullName evidence="12 13">Cardiolipin synthase</fullName>
        <shortName evidence="12">CL synthase</shortName>
        <ecNumber evidence="12 13">2.7.8.-</ecNumber>
    </recommendedName>
</protein>
<keyword evidence="2 12" id="KW-1003">Cell membrane</keyword>
<organism evidence="15 16">
    <name type="scientific">Paenibacillus donghaensis</name>
    <dbReference type="NCBI Taxonomy" id="414771"/>
    <lineage>
        <taxon>Bacteria</taxon>
        <taxon>Bacillati</taxon>
        <taxon>Bacillota</taxon>
        <taxon>Bacilli</taxon>
        <taxon>Bacillales</taxon>
        <taxon>Paenibacillaceae</taxon>
        <taxon>Paenibacillus</taxon>
    </lineage>
</organism>
<dbReference type="SUPFAM" id="SSF56024">
    <property type="entry name" value="Phospholipase D/nuclease"/>
    <property type="match status" value="2"/>
</dbReference>
<dbReference type="FunFam" id="3.30.870.10:FF:000014">
    <property type="entry name" value="Cardiolipin synthase"/>
    <property type="match status" value="1"/>
</dbReference>
<dbReference type="HAMAP" id="MF_01916">
    <property type="entry name" value="Cardiolipin_synth_Cls"/>
    <property type="match status" value="1"/>
</dbReference>
<dbReference type="EC" id="2.7.8.-" evidence="12 13"/>
<evidence type="ECO:0000256" key="7">
    <source>
        <dbReference type="ARBA" id="ARBA00022989"/>
    </source>
</evidence>
<keyword evidence="16" id="KW-1185">Reference proteome</keyword>
<evidence type="ECO:0000256" key="4">
    <source>
        <dbReference type="ARBA" id="ARBA00022679"/>
    </source>
</evidence>
<reference evidence="15 16" key="1">
    <citation type="submission" date="2017-06" db="EMBL/GenBank/DDBJ databases">
        <title>Complete genome sequence of Paenibacillus donghaensis KCTC 13049T isolated from East Sea sediment, South Korea.</title>
        <authorList>
            <person name="Jung B.K."/>
            <person name="Hong S.-J."/>
            <person name="Shin J.-H."/>
        </authorList>
    </citation>
    <scope>NUCLEOTIDE SEQUENCE [LARGE SCALE GENOMIC DNA]</scope>
    <source>
        <strain evidence="15 16">KCTC 13049</strain>
    </source>
</reference>
<comment type="caution">
    <text evidence="12">Lacks conserved residue(s) required for the propagation of feature annotation.</text>
</comment>
<feature type="domain" description="PLD phosphodiesterase" evidence="14">
    <location>
        <begin position="214"/>
        <end position="241"/>
    </location>
</feature>
<dbReference type="Proteomes" id="UP000249890">
    <property type="component" value="Chromosome"/>
</dbReference>
<keyword evidence="8 12" id="KW-0443">Lipid metabolism</keyword>
<evidence type="ECO:0000256" key="9">
    <source>
        <dbReference type="ARBA" id="ARBA00023136"/>
    </source>
</evidence>
<feature type="active site" evidence="12">
    <location>
        <position position="397"/>
    </location>
</feature>
<dbReference type="InterPro" id="IPR027379">
    <property type="entry name" value="CLS_N"/>
</dbReference>
<keyword evidence="11 12" id="KW-1208">Phospholipid metabolism</keyword>
<dbReference type="GO" id="GO:0032049">
    <property type="term" value="P:cardiolipin biosynthetic process"/>
    <property type="evidence" value="ECO:0007669"/>
    <property type="project" value="UniProtKB-UniRule"/>
</dbReference>
<keyword evidence="7 12" id="KW-1133">Transmembrane helix</keyword>
<dbReference type="Pfam" id="PF13091">
    <property type="entry name" value="PLDc_2"/>
    <property type="match status" value="2"/>
</dbReference>
<feature type="active site" evidence="12">
    <location>
        <position position="395"/>
    </location>
</feature>
<dbReference type="KEGG" id="pdh:B9T62_38380"/>
<evidence type="ECO:0000256" key="13">
    <source>
        <dbReference type="NCBIfam" id="TIGR04265"/>
    </source>
</evidence>
<gene>
    <name evidence="15" type="primary">cls</name>
    <name evidence="15" type="ORF">B9T62_38380</name>
</gene>
<dbReference type="CDD" id="cd09112">
    <property type="entry name" value="PLDc_CLS_2"/>
    <property type="match status" value="1"/>
</dbReference>
<keyword evidence="9 12" id="KW-0472">Membrane</keyword>
<dbReference type="SMART" id="SM00155">
    <property type="entry name" value="PLDc"/>
    <property type="match status" value="2"/>
</dbReference>
<dbReference type="InterPro" id="IPR030874">
    <property type="entry name" value="Cardiolipin_synth_Firmi"/>
</dbReference>
<feature type="active site" evidence="12">
    <location>
        <position position="226"/>
    </location>
</feature>
<sequence>MKVVAILLILMFIQFAIIICCEFRRPQRAVAWLSITLCCPPLGLVFYYFLGRDYRHGRLVDRRCQTLFREIDMHVLNRSRIVKVSADTGNPQFEQNVGLLTLLGRLAESPVTGHNRSQLLSSAEEAYEEMLKVMEAAQEHIHLEFYIFRDDEIGEQFQDLMIRKARQGVKVRLLCDGLGSRGTMSRRFIHTLRQAGVELHFFLPPLSSLLDRRFNYRNHRKILVVDGLIGFTGGMNIGDDYLGKDPKMGFWRDTHVRLEGDAVYYLQFTFLKDWRLATGEGMSHPRLFPKHTCTALEAVQIVKSGPDGDLDASQEMYFAALCAARQRIWITTPYFIPDSSICRALKSAVLRGVDVKIIVPAIPDHKLVHYASHAYMDNLQDAGVKFYKYTKGFMHAKVMIADGLLASVGSANLDMRSFYSNFELSAVLLEPGKVEQLAAGFQQDLKHCEYIDPYRFRERGRGVKLLEGLCQLLSPLL</sequence>
<keyword evidence="10 12" id="KW-0594">Phospholipid biosynthesis</keyword>
<proteinExistence type="inferred from homology"/>
<dbReference type="NCBIfam" id="TIGR04265">
    <property type="entry name" value="bac_cardiolipin"/>
    <property type="match status" value="1"/>
</dbReference>
<evidence type="ECO:0000313" key="16">
    <source>
        <dbReference type="Proteomes" id="UP000249890"/>
    </source>
</evidence>
<dbReference type="PROSITE" id="PS50035">
    <property type="entry name" value="PLD"/>
    <property type="match status" value="2"/>
</dbReference>
<evidence type="ECO:0000256" key="3">
    <source>
        <dbReference type="ARBA" id="ARBA00022516"/>
    </source>
</evidence>
<comment type="similarity">
    <text evidence="12">Belongs to the phospholipase D family. Cardiolipin synthase subfamily.</text>
</comment>
<dbReference type="Gene3D" id="3.30.870.10">
    <property type="entry name" value="Endonuclease Chain A"/>
    <property type="match status" value="2"/>
</dbReference>
<accession>A0A2Z2KZ19</accession>
<comment type="function">
    <text evidence="12">Catalyzes the reversible phosphatidyl group transfer from one phosphatidylglycerol molecule to another to form cardiolipin (CL) (diphosphatidylglycerol) and glycerol.</text>
</comment>
<feature type="active site" evidence="12">
    <location>
        <position position="221"/>
    </location>
</feature>
<comment type="subcellular location">
    <subcellularLocation>
        <location evidence="1 12">Cell membrane</location>
        <topology evidence="1 12">Multi-pass membrane protein</topology>
    </subcellularLocation>
</comment>
<dbReference type="PANTHER" id="PTHR21248">
    <property type="entry name" value="CARDIOLIPIN SYNTHASE"/>
    <property type="match status" value="1"/>
</dbReference>
<comment type="catalytic activity">
    <reaction evidence="12">
        <text>2 a 1,2-diacyl-sn-glycero-3-phospho-(1'-sn-glycerol) = a cardiolipin + glycerol</text>
        <dbReference type="Rhea" id="RHEA:31451"/>
        <dbReference type="ChEBI" id="CHEBI:17754"/>
        <dbReference type="ChEBI" id="CHEBI:62237"/>
        <dbReference type="ChEBI" id="CHEBI:64716"/>
    </reaction>
</comment>
<feature type="domain" description="PLD phosphodiesterase" evidence="14">
    <location>
        <begin position="390"/>
        <end position="417"/>
    </location>
</feature>
<evidence type="ECO:0000256" key="10">
    <source>
        <dbReference type="ARBA" id="ARBA00023209"/>
    </source>
</evidence>
<dbReference type="CDD" id="cd09110">
    <property type="entry name" value="PLDc_CLS_1"/>
    <property type="match status" value="1"/>
</dbReference>
<evidence type="ECO:0000256" key="1">
    <source>
        <dbReference type="ARBA" id="ARBA00004651"/>
    </source>
</evidence>
<dbReference type="PANTHER" id="PTHR21248:SF22">
    <property type="entry name" value="PHOSPHOLIPASE D"/>
    <property type="match status" value="1"/>
</dbReference>
<evidence type="ECO:0000256" key="11">
    <source>
        <dbReference type="ARBA" id="ARBA00023264"/>
    </source>
</evidence>
<evidence type="ECO:0000256" key="2">
    <source>
        <dbReference type="ARBA" id="ARBA00022475"/>
    </source>
</evidence>
<dbReference type="AlphaFoldDB" id="A0A2Z2KZ19"/>
<dbReference type="InterPro" id="IPR001736">
    <property type="entry name" value="PLipase_D/transphosphatidylase"/>
</dbReference>
<dbReference type="InterPro" id="IPR022924">
    <property type="entry name" value="Cardiolipin_synthase"/>
</dbReference>
<evidence type="ECO:0000313" key="15">
    <source>
        <dbReference type="EMBL" id="ASA26068.1"/>
    </source>
</evidence>
<keyword evidence="4 12" id="KW-0808">Transferase</keyword>
<dbReference type="Pfam" id="PF13396">
    <property type="entry name" value="PLDc_N"/>
    <property type="match status" value="1"/>
</dbReference>
<dbReference type="EMBL" id="CP021780">
    <property type="protein sequence ID" value="ASA26068.1"/>
    <property type="molecule type" value="Genomic_DNA"/>
</dbReference>
<keyword evidence="5 12" id="KW-0812">Transmembrane</keyword>